<feature type="domain" description="CheW-like" evidence="1">
    <location>
        <begin position="34"/>
        <end position="174"/>
    </location>
</feature>
<organism evidence="2">
    <name type="scientific">hydrothermal vent metagenome</name>
    <dbReference type="NCBI Taxonomy" id="652676"/>
    <lineage>
        <taxon>unclassified sequences</taxon>
        <taxon>metagenomes</taxon>
        <taxon>ecological metagenomes</taxon>
    </lineage>
</organism>
<dbReference type="InterPro" id="IPR039315">
    <property type="entry name" value="CheW"/>
</dbReference>
<proteinExistence type="predicted"/>
<sequence length="179" mass="20255">MNDRKHPLTLLRDIEQRSLQNTRGLPQRAEARVRWRGIGFRIGNITLVAPLTQVHEILHYPKLTLVPGTLGWVKGLANIRGTLLPVMDLRGYLGQSVASLDTHSRIMVIQQENLNVGLLVDEVLGLKHFDPQEAVTRVKKLNEAVKPYIQGAFLQSDRTWYVFNMATLAEDPQFLQVAV</sequence>
<dbReference type="PANTHER" id="PTHR22617:SF43">
    <property type="entry name" value="PROTEIN PILI"/>
    <property type="match status" value="1"/>
</dbReference>
<accession>A0A3B0ZUV8</accession>
<dbReference type="Gene3D" id="2.30.30.40">
    <property type="entry name" value="SH3 Domains"/>
    <property type="match status" value="1"/>
</dbReference>
<dbReference type="InterPro" id="IPR036061">
    <property type="entry name" value="CheW-like_dom_sf"/>
</dbReference>
<evidence type="ECO:0000259" key="1">
    <source>
        <dbReference type="PROSITE" id="PS50851"/>
    </source>
</evidence>
<dbReference type="SUPFAM" id="SSF50341">
    <property type="entry name" value="CheW-like"/>
    <property type="match status" value="1"/>
</dbReference>
<dbReference type="Gene3D" id="2.40.50.180">
    <property type="entry name" value="CheA-289, Domain 4"/>
    <property type="match status" value="1"/>
</dbReference>
<dbReference type="InterPro" id="IPR002545">
    <property type="entry name" value="CheW-lke_dom"/>
</dbReference>
<reference evidence="2" key="1">
    <citation type="submission" date="2018-06" db="EMBL/GenBank/DDBJ databases">
        <authorList>
            <person name="Zhirakovskaya E."/>
        </authorList>
    </citation>
    <scope>NUCLEOTIDE SEQUENCE</scope>
</reference>
<protein>
    <recommendedName>
        <fullName evidence="1">CheW-like domain-containing protein</fullName>
    </recommendedName>
</protein>
<dbReference type="EMBL" id="UOFU01000116">
    <property type="protein sequence ID" value="VAW97278.1"/>
    <property type="molecule type" value="Genomic_DNA"/>
</dbReference>
<gene>
    <name evidence="2" type="ORF">MNBD_GAMMA20-2053</name>
</gene>
<dbReference type="AlphaFoldDB" id="A0A3B0ZUV8"/>
<dbReference type="GO" id="GO:0005829">
    <property type="term" value="C:cytosol"/>
    <property type="evidence" value="ECO:0007669"/>
    <property type="project" value="TreeGrafter"/>
</dbReference>
<dbReference type="SMART" id="SM00260">
    <property type="entry name" value="CheW"/>
    <property type="match status" value="1"/>
</dbReference>
<dbReference type="GO" id="GO:0006935">
    <property type="term" value="P:chemotaxis"/>
    <property type="evidence" value="ECO:0007669"/>
    <property type="project" value="InterPro"/>
</dbReference>
<dbReference type="PANTHER" id="PTHR22617">
    <property type="entry name" value="CHEMOTAXIS SENSOR HISTIDINE KINASE-RELATED"/>
    <property type="match status" value="1"/>
</dbReference>
<name>A0A3B0ZUV8_9ZZZZ</name>
<evidence type="ECO:0000313" key="2">
    <source>
        <dbReference type="EMBL" id="VAW97278.1"/>
    </source>
</evidence>
<dbReference type="PROSITE" id="PS50851">
    <property type="entry name" value="CHEW"/>
    <property type="match status" value="1"/>
</dbReference>
<dbReference type="Pfam" id="PF01584">
    <property type="entry name" value="CheW"/>
    <property type="match status" value="1"/>
</dbReference>
<dbReference type="GO" id="GO:0007165">
    <property type="term" value="P:signal transduction"/>
    <property type="evidence" value="ECO:0007669"/>
    <property type="project" value="InterPro"/>
</dbReference>